<evidence type="ECO:0000256" key="2">
    <source>
        <dbReference type="ARBA" id="ARBA00022723"/>
    </source>
</evidence>
<dbReference type="CDD" id="cd00067">
    <property type="entry name" value="GAL4"/>
    <property type="match status" value="1"/>
</dbReference>
<evidence type="ECO:0000313" key="7">
    <source>
        <dbReference type="EMBL" id="KZT69011.1"/>
    </source>
</evidence>
<evidence type="ECO:0000256" key="3">
    <source>
        <dbReference type="ARBA" id="ARBA00023125"/>
    </source>
</evidence>
<dbReference type="SMART" id="SM00066">
    <property type="entry name" value="GAL4"/>
    <property type="match status" value="1"/>
</dbReference>
<protein>
    <recommendedName>
        <fullName evidence="6">Zn(2)-C6 fungal-type domain-containing protein</fullName>
    </recommendedName>
</protein>
<organism evidence="7 8">
    <name type="scientific">Daedalea quercina L-15889</name>
    <dbReference type="NCBI Taxonomy" id="1314783"/>
    <lineage>
        <taxon>Eukaryota</taxon>
        <taxon>Fungi</taxon>
        <taxon>Dikarya</taxon>
        <taxon>Basidiomycota</taxon>
        <taxon>Agaricomycotina</taxon>
        <taxon>Agaricomycetes</taxon>
        <taxon>Polyporales</taxon>
        <taxon>Fomitopsis</taxon>
    </lineage>
</organism>
<proteinExistence type="predicted"/>
<comment type="subcellular location">
    <subcellularLocation>
        <location evidence="1">Nucleus</location>
    </subcellularLocation>
</comment>
<dbReference type="GO" id="GO:0008270">
    <property type="term" value="F:zinc ion binding"/>
    <property type="evidence" value="ECO:0007669"/>
    <property type="project" value="InterPro"/>
</dbReference>
<reference evidence="7 8" key="1">
    <citation type="journal article" date="2016" name="Mol. Biol. Evol.">
        <title>Comparative Genomics of Early-Diverging Mushroom-Forming Fungi Provides Insights into the Origins of Lignocellulose Decay Capabilities.</title>
        <authorList>
            <person name="Nagy L.G."/>
            <person name="Riley R."/>
            <person name="Tritt A."/>
            <person name="Adam C."/>
            <person name="Daum C."/>
            <person name="Floudas D."/>
            <person name="Sun H."/>
            <person name="Yadav J.S."/>
            <person name="Pangilinan J."/>
            <person name="Larsson K.H."/>
            <person name="Matsuura K."/>
            <person name="Barry K."/>
            <person name="Labutti K."/>
            <person name="Kuo R."/>
            <person name="Ohm R.A."/>
            <person name="Bhattacharya S.S."/>
            <person name="Shirouzu T."/>
            <person name="Yoshinaga Y."/>
            <person name="Martin F.M."/>
            <person name="Grigoriev I.V."/>
            <person name="Hibbett D.S."/>
        </authorList>
    </citation>
    <scope>NUCLEOTIDE SEQUENCE [LARGE SCALE GENOMIC DNA]</scope>
    <source>
        <strain evidence="7 8">L-15889</strain>
    </source>
</reference>
<evidence type="ECO:0000256" key="1">
    <source>
        <dbReference type="ARBA" id="ARBA00004123"/>
    </source>
</evidence>
<evidence type="ECO:0000256" key="5">
    <source>
        <dbReference type="SAM" id="MobiDB-lite"/>
    </source>
</evidence>
<dbReference type="Pfam" id="PF00172">
    <property type="entry name" value="Zn_clus"/>
    <property type="match status" value="1"/>
</dbReference>
<keyword evidence="2" id="KW-0479">Metal-binding</keyword>
<dbReference type="SUPFAM" id="SSF57701">
    <property type="entry name" value="Zn2/Cys6 DNA-binding domain"/>
    <property type="match status" value="1"/>
</dbReference>
<evidence type="ECO:0000256" key="4">
    <source>
        <dbReference type="ARBA" id="ARBA00023242"/>
    </source>
</evidence>
<dbReference type="GO" id="GO:0000981">
    <property type="term" value="F:DNA-binding transcription factor activity, RNA polymerase II-specific"/>
    <property type="evidence" value="ECO:0007669"/>
    <property type="project" value="InterPro"/>
</dbReference>
<dbReference type="InterPro" id="IPR050987">
    <property type="entry name" value="AtrR-like"/>
</dbReference>
<dbReference type="GO" id="GO:0005634">
    <property type="term" value="C:nucleus"/>
    <property type="evidence" value="ECO:0007669"/>
    <property type="project" value="UniProtKB-SubCell"/>
</dbReference>
<feature type="domain" description="Zn(2)-C6 fungal-type" evidence="6">
    <location>
        <begin position="34"/>
        <end position="73"/>
    </location>
</feature>
<name>A0A165Q561_9APHY</name>
<accession>A0A165Q561</accession>
<evidence type="ECO:0000313" key="8">
    <source>
        <dbReference type="Proteomes" id="UP000076727"/>
    </source>
</evidence>
<dbReference type="Proteomes" id="UP000076727">
    <property type="component" value="Unassembled WGS sequence"/>
</dbReference>
<dbReference type="PANTHER" id="PTHR46910:SF3">
    <property type="entry name" value="HALOTOLERANCE PROTEIN 9-RELATED"/>
    <property type="match status" value="1"/>
</dbReference>
<dbReference type="InterPro" id="IPR036864">
    <property type="entry name" value="Zn2-C6_fun-type_DNA-bd_sf"/>
</dbReference>
<gene>
    <name evidence="7" type="ORF">DAEQUDRAFT_811689</name>
</gene>
<feature type="region of interest" description="Disordered" evidence="5">
    <location>
        <begin position="598"/>
        <end position="655"/>
    </location>
</feature>
<feature type="region of interest" description="Disordered" evidence="5">
    <location>
        <begin position="1"/>
        <end position="33"/>
    </location>
</feature>
<dbReference type="Gene3D" id="4.10.240.10">
    <property type="entry name" value="Zn(2)-C6 fungal-type DNA-binding domain"/>
    <property type="match status" value="1"/>
</dbReference>
<dbReference type="STRING" id="1314783.A0A165Q561"/>
<keyword evidence="3" id="KW-0238">DNA-binding</keyword>
<sequence length="767" mass="84687">MSPRSATSRSSSTSPRPAKRVPGQPKSTRQQYSACGACRMRRVRCDLKDLPISPSGQHPPCSNCSERGLKCVDEFAEVKAVKLLRRGRRLQQVEAVYGQNSGEESSLHTITAPRSVIPRLRPEFFNSPFFHRFHTQRPILEPVEFCNRYYEFCKGNKEQLQAPGQLIALILVVWAASFGVNEYGVEELYDSQGNPRRRRDRINEMVQEILSLIDIHGILRKPSWDGVRVLLLVLPLTQEVQSPMERLAMYEATISQAYTLCSLSSVSSVNSGHGEYVDALVRARIFWYAHVIDGVTCGLRGGRILLTNDDLTSFETTLPPIAENSGSSSLYTFSYRFATTPLRVAAVCRDIHAALTGPKARQTREVDEDKLHDAWQTLDRCWKDFDGLRHLGTDGFVQAEDIERFVDGWQIFIFECHNVVREALKQRLVARSTAEAPFLPEPPASGRPRDFETISRLHAKAGAKCQAVVRYVVQILRRNIGTHFFQFDAAFIRDGCFFAGFLLAGEGGNAEDIETCLQALREMRWTFSKCEEREQTVRMIWESRTTQGRSRSFTNSPHDESLRPSAADHLYARRPLARPISVPPLSLSLATVSLAGPSSAPSTACSNAPWPLGTPPSSSGTGMYEGSASSERASPTSPFSHHAPDGLPFDAALHHKPGLSNNPSLSFEHANHTRGTEAGLDGIFYWQAYTSYGASGELSSTQHVPSSGLLSSSADSEFTSGQYFDATSVVFPNSVIGQSATQGASSDLASTGGDSVTRQFSNSSLYP</sequence>
<dbReference type="PANTHER" id="PTHR46910">
    <property type="entry name" value="TRANSCRIPTION FACTOR PDR1"/>
    <property type="match status" value="1"/>
</dbReference>
<dbReference type="EMBL" id="KV429061">
    <property type="protein sequence ID" value="KZT69011.1"/>
    <property type="molecule type" value="Genomic_DNA"/>
</dbReference>
<dbReference type="OrthoDB" id="3263880at2759"/>
<keyword evidence="8" id="KW-1185">Reference proteome</keyword>
<feature type="compositionally biased region" description="Low complexity" evidence="5">
    <location>
        <begin position="1"/>
        <end position="16"/>
    </location>
</feature>
<dbReference type="InterPro" id="IPR001138">
    <property type="entry name" value="Zn2Cys6_DnaBD"/>
</dbReference>
<keyword evidence="4" id="KW-0539">Nucleus</keyword>
<dbReference type="PROSITE" id="PS50048">
    <property type="entry name" value="ZN2_CY6_FUNGAL_2"/>
    <property type="match status" value="1"/>
</dbReference>
<dbReference type="AlphaFoldDB" id="A0A165Q561"/>
<evidence type="ECO:0000259" key="6">
    <source>
        <dbReference type="PROSITE" id="PS50048"/>
    </source>
</evidence>
<feature type="region of interest" description="Disordered" evidence="5">
    <location>
        <begin position="743"/>
        <end position="767"/>
    </location>
</feature>
<feature type="compositionally biased region" description="Polar residues" evidence="5">
    <location>
        <begin position="615"/>
        <end position="639"/>
    </location>
</feature>
<dbReference type="GO" id="GO:0003677">
    <property type="term" value="F:DNA binding"/>
    <property type="evidence" value="ECO:0007669"/>
    <property type="project" value="UniProtKB-KW"/>
</dbReference>